<dbReference type="EC" id="3.5.4.10" evidence="5"/>
<dbReference type="SUPFAM" id="SSF53927">
    <property type="entry name" value="Cytidine deaminase-like"/>
    <property type="match status" value="1"/>
</dbReference>
<dbReference type="GO" id="GO:0004643">
    <property type="term" value="F:phosphoribosylaminoimidazolecarboxamide formyltransferase activity"/>
    <property type="evidence" value="ECO:0007669"/>
    <property type="project" value="UniProtKB-EC"/>
</dbReference>
<dbReference type="EMBL" id="PCRS01000019">
    <property type="protein sequence ID" value="PIP24973.1"/>
    <property type="molecule type" value="Genomic_DNA"/>
</dbReference>
<dbReference type="SMART" id="SM00798">
    <property type="entry name" value="AICARFT_IMPCHas"/>
    <property type="match status" value="1"/>
</dbReference>
<keyword evidence="4" id="KW-0511">Multifunctional enzyme</keyword>
<evidence type="ECO:0000313" key="6">
    <source>
        <dbReference type="Proteomes" id="UP000228681"/>
    </source>
</evidence>
<dbReference type="GO" id="GO:0005829">
    <property type="term" value="C:cytosol"/>
    <property type="evidence" value="ECO:0007669"/>
    <property type="project" value="TreeGrafter"/>
</dbReference>
<dbReference type="AlphaFoldDB" id="A0A2G9Z1Z2"/>
<keyword evidence="2" id="KW-0658">Purine biosynthesis</keyword>
<evidence type="ECO:0000256" key="3">
    <source>
        <dbReference type="ARBA" id="ARBA00022801"/>
    </source>
</evidence>
<dbReference type="Proteomes" id="UP000228681">
    <property type="component" value="Unassembled WGS sequence"/>
</dbReference>
<organism evidence="5 6">
    <name type="scientific">Candidatus Nealsonbacteria bacterium CG23_combo_of_CG06-09_8_20_14_all_36_12</name>
    <dbReference type="NCBI Taxonomy" id="1974718"/>
    <lineage>
        <taxon>Bacteria</taxon>
        <taxon>Candidatus Nealsoniibacteriota</taxon>
    </lineage>
</organism>
<dbReference type="FunFam" id="3.40.140.20:FF:000001">
    <property type="entry name" value="Bifunctional purine biosynthesis protein PurH"/>
    <property type="match status" value="1"/>
</dbReference>
<sequence length="230" mass="25763">NPKEAFLRSWQRGDSLAAFGSVIVINRPINENVAKLMVKNFFEILLVPKVEKSALKIFSQKPNLIILINPALKNPQPSKEIDIKKIRGGFLIQMPDLKEIRKKDLKVVTKIKPTKKQIRDLLFAWKICKVSKSNAIVLVKDETIISSGVGQQDRKRACQLAVIKAEEGAKNCIVASDGFFPFSDGPKILIKAGIKAIIQPGGSIRDKETIELCNKYKISMVFTGIRCFHH</sequence>
<keyword evidence="3 5" id="KW-0378">Hydrolase</keyword>
<dbReference type="GO" id="GO:0003937">
    <property type="term" value="F:IMP cyclohydrolase activity"/>
    <property type="evidence" value="ECO:0007669"/>
    <property type="project" value="UniProtKB-EC"/>
</dbReference>
<dbReference type="InterPro" id="IPR016193">
    <property type="entry name" value="Cytidine_deaminase-like"/>
</dbReference>
<gene>
    <name evidence="5" type="primary">purH</name>
    <name evidence="5" type="ORF">COX34_01330</name>
</gene>
<comment type="caution">
    <text evidence="5">The sequence shown here is derived from an EMBL/GenBank/DDBJ whole genome shotgun (WGS) entry which is preliminary data.</text>
</comment>
<evidence type="ECO:0000256" key="2">
    <source>
        <dbReference type="ARBA" id="ARBA00022755"/>
    </source>
</evidence>
<dbReference type="Pfam" id="PF01808">
    <property type="entry name" value="AICARFT_IMPCHas"/>
    <property type="match status" value="1"/>
</dbReference>
<reference evidence="5 6" key="1">
    <citation type="submission" date="2017-09" db="EMBL/GenBank/DDBJ databases">
        <title>Depth-based differentiation of microbial function through sediment-hosted aquifers and enrichment of novel symbionts in the deep terrestrial subsurface.</title>
        <authorList>
            <person name="Probst A.J."/>
            <person name="Ladd B."/>
            <person name="Jarett J.K."/>
            <person name="Geller-Mcgrath D.E."/>
            <person name="Sieber C.M."/>
            <person name="Emerson J.B."/>
            <person name="Anantharaman K."/>
            <person name="Thomas B.C."/>
            <person name="Malmstrom R."/>
            <person name="Stieglmeier M."/>
            <person name="Klingl A."/>
            <person name="Woyke T."/>
            <person name="Ryan C.M."/>
            <person name="Banfield J.F."/>
        </authorList>
    </citation>
    <scope>NUCLEOTIDE SEQUENCE [LARGE SCALE GENOMIC DNA]</scope>
    <source>
        <strain evidence="5">CG23_combo_of_CG06-09_8_20_14_all_36_12</strain>
    </source>
</reference>
<name>A0A2G9Z1Z2_9BACT</name>
<dbReference type="InterPro" id="IPR002695">
    <property type="entry name" value="PurH-like"/>
</dbReference>
<dbReference type="InterPro" id="IPR024051">
    <property type="entry name" value="AICAR_Tfase_dup_dom_sf"/>
</dbReference>
<dbReference type="PANTHER" id="PTHR11692">
    <property type="entry name" value="BIFUNCTIONAL PURINE BIOSYNTHESIS PROTEIN PURH"/>
    <property type="match status" value="1"/>
</dbReference>
<protein>
    <submittedName>
        <fullName evidence="5">Bifunctional phosphoribosylaminoimidazolecarboxamide formyltransferase/inosine monophosphate cyclohydrolase</fullName>
        <ecNumber evidence="5">2.1.2.3</ecNumber>
        <ecNumber evidence="5">3.5.4.10</ecNumber>
    </submittedName>
</protein>
<dbReference type="PANTHER" id="PTHR11692:SF0">
    <property type="entry name" value="BIFUNCTIONAL PURINE BIOSYNTHESIS PROTEIN ATIC"/>
    <property type="match status" value="1"/>
</dbReference>
<accession>A0A2G9Z1Z2</accession>
<dbReference type="Gene3D" id="3.40.140.20">
    <property type="match status" value="2"/>
</dbReference>
<evidence type="ECO:0000256" key="1">
    <source>
        <dbReference type="ARBA" id="ARBA00022679"/>
    </source>
</evidence>
<dbReference type="GO" id="GO:0006189">
    <property type="term" value="P:'de novo' IMP biosynthetic process"/>
    <property type="evidence" value="ECO:0007669"/>
    <property type="project" value="TreeGrafter"/>
</dbReference>
<evidence type="ECO:0000256" key="4">
    <source>
        <dbReference type="ARBA" id="ARBA00023268"/>
    </source>
</evidence>
<proteinExistence type="predicted"/>
<evidence type="ECO:0000313" key="5">
    <source>
        <dbReference type="EMBL" id="PIP24973.1"/>
    </source>
</evidence>
<feature type="non-terminal residue" evidence="5">
    <location>
        <position position="1"/>
    </location>
</feature>
<keyword evidence="1 5" id="KW-0808">Transferase</keyword>
<dbReference type="EC" id="2.1.2.3" evidence="5"/>